<evidence type="ECO:0000256" key="3">
    <source>
        <dbReference type="ARBA" id="ARBA00004496"/>
    </source>
</evidence>
<proteinExistence type="inferred from homology"/>
<dbReference type="GO" id="GO:0044209">
    <property type="term" value="P:AMP salvage"/>
    <property type="evidence" value="ECO:0007669"/>
    <property type="project" value="UniProtKB-UniRule"/>
</dbReference>
<evidence type="ECO:0000256" key="4">
    <source>
        <dbReference type="ARBA" id="ARBA00004659"/>
    </source>
</evidence>
<gene>
    <name evidence="12" type="primary">apt</name>
    <name evidence="14" type="ORF">NB640_05815</name>
</gene>
<dbReference type="NCBIfam" id="NF002634">
    <property type="entry name" value="PRK02304.1-3"/>
    <property type="match status" value="1"/>
</dbReference>
<dbReference type="InterPro" id="IPR029057">
    <property type="entry name" value="PRTase-like"/>
</dbReference>
<dbReference type="KEGG" id="ovb:NB640_05815"/>
<comment type="pathway">
    <text evidence="4 12">Purine metabolism; AMP biosynthesis via salvage pathway; AMP from adenine: step 1/1.</text>
</comment>
<accession>A0A9E9P3M2</accession>
<dbReference type="Proteomes" id="UP001156215">
    <property type="component" value="Chromosome"/>
</dbReference>
<keyword evidence="9 12" id="KW-0328">Glycosyltransferase</keyword>
<dbReference type="GO" id="GO:0005737">
    <property type="term" value="C:cytoplasm"/>
    <property type="evidence" value="ECO:0007669"/>
    <property type="project" value="UniProtKB-SubCell"/>
</dbReference>
<dbReference type="GO" id="GO:0003999">
    <property type="term" value="F:adenine phosphoribosyltransferase activity"/>
    <property type="evidence" value="ECO:0007669"/>
    <property type="project" value="UniProtKB-UniRule"/>
</dbReference>
<organism evidence="14 15">
    <name type="scientific">Oxalobacter vibrioformis</name>
    <dbReference type="NCBI Taxonomy" id="933080"/>
    <lineage>
        <taxon>Bacteria</taxon>
        <taxon>Pseudomonadati</taxon>
        <taxon>Pseudomonadota</taxon>
        <taxon>Betaproteobacteria</taxon>
        <taxon>Burkholderiales</taxon>
        <taxon>Oxalobacteraceae</taxon>
        <taxon>Oxalobacter</taxon>
    </lineage>
</organism>
<dbReference type="InterPro" id="IPR050054">
    <property type="entry name" value="UPRTase/APRTase"/>
</dbReference>
<evidence type="ECO:0000313" key="14">
    <source>
        <dbReference type="EMBL" id="WAW11144.1"/>
    </source>
</evidence>
<dbReference type="GO" id="GO:0016208">
    <property type="term" value="F:AMP binding"/>
    <property type="evidence" value="ECO:0007669"/>
    <property type="project" value="TreeGrafter"/>
</dbReference>
<dbReference type="GO" id="GO:0002055">
    <property type="term" value="F:adenine binding"/>
    <property type="evidence" value="ECO:0007669"/>
    <property type="project" value="TreeGrafter"/>
</dbReference>
<evidence type="ECO:0000259" key="13">
    <source>
        <dbReference type="Pfam" id="PF00156"/>
    </source>
</evidence>
<comment type="function">
    <text evidence="2 12">Catalyzes a salvage reaction resulting in the formation of AMP, that is energically less costly than de novo synthesis.</text>
</comment>
<dbReference type="GO" id="GO:0006168">
    <property type="term" value="P:adenine salvage"/>
    <property type="evidence" value="ECO:0007669"/>
    <property type="project" value="InterPro"/>
</dbReference>
<keyword evidence="8 12" id="KW-0963">Cytoplasm</keyword>
<dbReference type="InterPro" id="IPR005764">
    <property type="entry name" value="Ade_phspho_trans"/>
</dbReference>
<dbReference type="PANTHER" id="PTHR32315:SF3">
    <property type="entry name" value="ADENINE PHOSPHORIBOSYLTRANSFERASE"/>
    <property type="match status" value="1"/>
</dbReference>
<dbReference type="GO" id="GO:0006166">
    <property type="term" value="P:purine ribonucleoside salvage"/>
    <property type="evidence" value="ECO:0007669"/>
    <property type="project" value="UniProtKB-UniRule"/>
</dbReference>
<dbReference type="InterPro" id="IPR000836">
    <property type="entry name" value="PRTase_dom"/>
</dbReference>
<keyword evidence="11 12" id="KW-0660">Purine salvage</keyword>
<keyword evidence="15" id="KW-1185">Reference proteome</keyword>
<dbReference type="EMBL" id="CP098242">
    <property type="protein sequence ID" value="WAW11144.1"/>
    <property type="molecule type" value="Genomic_DNA"/>
</dbReference>
<comment type="catalytic activity">
    <reaction evidence="1 12">
        <text>AMP + diphosphate = 5-phospho-alpha-D-ribose 1-diphosphate + adenine</text>
        <dbReference type="Rhea" id="RHEA:16609"/>
        <dbReference type="ChEBI" id="CHEBI:16708"/>
        <dbReference type="ChEBI" id="CHEBI:33019"/>
        <dbReference type="ChEBI" id="CHEBI:58017"/>
        <dbReference type="ChEBI" id="CHEBI:456215"/>
        <dbReference type="EC" id="2.4.2.7"/>
    </reaction>
</comment>
<feature type="domain" description="Phosphoribosyltransferase" evidence="13">
    <location>
        <begin position="45"/>
        <end position="152"/>
    </location>
</feature>
<comment type="subcellular location">
    <subcellularLocation>
        <location evidence="3 12">Cytoplasm</location>
    </subcellularLocation>
</comment>
<evidence type="ECO:0000256" key="11">
    <source>
        <dbReference type="ARBA" id="ARBA00022726"/>
    </source>
</evidence>
<evidence type="ECO:0000313" key="15">
    <source>
        <dbReference type="Proteomes" id="UP001156215"/>
    </source>
</evidence>
<dbReference type="NCBIfam" id="TIGR01090">
    <property type="entry name" value="apt"/>
    <property type="match status" value="1"/>
</dbReference>
<evidence type="ECO:0000256" key="2">
    <source>
        <dbReference type="ARBA" id="ARBA00003968"/>
    </source>
</evidence>
<sequence length="175" mass="18823">MSIISYIRTIADYPKKGVLFRDISTLFLDPRGLRKAIDGLVMRYSGAGIDKIAVIEARGFLVGAPLAYTLGCGLVLIRKKGKLPGSTIGEDYALEYGTDRIEMHDDTIVAGEKILLVDDLLATGGSALAAIRLIEKNGAEVYETAFLVDLPDLGGSKKLKASGYSVFTLCEFEGD</sequence>
<evidence type="ECO:0000256" key="8">
    <source>
        <dbReference type="ARBA" id="ARBA00022490"/>
    </source>
</evidence>
<dbReference type="FunFam" id="3.40.50.2020:FF:000004">
    <property type="entry name" value="Adenine phosphoribosyltransferase"/>
    <property type="match status" value="1"/>
</dbReference>
<evidence type="ECO:0000256" key="7">
    <source>
        <dbReference type="ARBA" id="ARBA00011893"/>
    </source>
</evidence>
<dbReference type="PANTHER" id="PTHR32315">
    <property type="entry name" value="ADENINE PHOSPHORIBOSYLTRANSFERASE"/>
    <property type="match status" value="1"/>
</dbReference>
<evidence type="ECO:0000256" key="9">
    <source>
        <dbReference type="ARBA" id="ARBA00022676"/>
    </source>
</evidence>
<dbReference type="SUPFAM" id="SSF53271">
    <property type="entry name" value="PRTase-like"/>
    <property type="match status" value="1"/>
</dbReference>
<dbReference type="CDD" id="cd06223">
    <property type="entry name" value="PRTases_typeI"/>
    <property type="match status" value="1"/>
</dbReference>
<evidence type="ECO:0000256" key="5">
    <source>
        <dbReference type="ARBA" id="ARBA00008391"/>
    </source>
</evidence>
<dbReference type="HAMAP" id="MF_00004">
    <property type="entry name" value="Aden_phosphoribosyltr"/>
    <property type="match status" value="1"/>
</dbReference>
<dbReference type="Pfam" id="PF00156">
    <property type="entry name" value="Pribosyltran"/>
    <property type="match status" value="1"/>
</dbReference>
<comment type="similarity">
    <text evidence="5 12">Belongs to the purine/pyrimidine phosphoribosyltransferase family.</text>
</comment>
<reference evidence="14" key="1">
    <citation type="journal article" date="2022" name="Front. Microbiol.">
        <title>New perspectives on an old grouping: The genomic and phenotypic variability of Oxalobacter formigenes and the implications for calcium oxalate stone prevention.</title>
        <authorList>
            <person name="Chmiel J.A."/>
            <person name="Carr C."/>
            <person name="Stuivenberg G.A."/>
            <person name="Venema R."/>
            <person name="Chanyi R.M."/>
            <person name="Al K.F."/>
            <person name="Giguere D."/>
            <person name="Say H."/>
            <person name="Akouris P.P."/>
            <person name="Dominguez Romero S.A."/>
            <person name="Kwong A."/>
            <person name="Tai V."/>
            <person name="Koval S.F."/>
            <person name="Razvi H."/>
            <person name="Bjazevic J."/>
            <person name="Burton J.P."/>
        </authorList>
    </citation>
    <scope>NUCLEOTIDE SEQUENCE</scope>
    <source>
        <strain evidence="14">WoOx3</strain>
    </source>
</reference>
<evidence type="ECO:0000256" key="1">
    <source>
        <dbReference type="ARBA" id="ARBA00000868"/>
    </source>
</evidence>
<dbReference type="NCBIfam" id="NF002636">
    <property type="entry name" value="PRK02304.1-5"/>
    <property type="match status" value="1"/>
</dbReference>
<evidence type="ECO:0000256" key="10">
    <source>
        <dbReference type="ARBA" id="ARBA00022679"/>
    </source>
</evidence>
<keyword evidence="10 12" id="KW-0808">Transferase</keyword>
<dbReference type="AlphaFoldDB" id="A0A9E9P3M2"/>
<dbReference type="RefSeq" id="WP_269310255.1">
    <property type="nucleotide sequence ID" value="NZ_CP098242.1"/>
</dbReference>
<dbReference type="Gene3D" id="3.40.50.2020">
    <property type="match status" value="1"/>
</dbReference>
<evidence type="ECO:0000256" key="12">
    <source>
        <dbReference type="HAMAP-Rule" id="MF_00004"/>
    </source>
</evidence>
<comment type="subunit">
    <text evidence="6 12">Homodimer.</text>
</comment>
<evidence type="ECO:0000256" key="6">
    <source>
        <dbReference type="ARBA" id="ARBA00011738"/>
    </source>
</evidence>
<name>A0A9E9P3M2_9BURK</name>
<protein>
    <recommendedName>
        <fullName evidence="7 12">Adenine phosphoribosyltransferase</fullName>
        <shortName evidence="12">APRT</shortName>
        <ecNumber evidence="7 12">2.4.2.7</ecNumber>
    </recommendedName>
</protein>
<dbReference type="EC" id="2.4.2.7" evidence="7 12"/>